<dbReference type="EMBL" id="JAVREM010000125">
    <property type="protein sequence ID" value="MDT0323589.1"/>
    <property type="molecule type" value="Genomic_DNA"/>
</dbReference>
<sequence>MVVGDQVGQSKGETVSEVDAESAQVIHIIAGPTGVGKSTAATELARVTGAPIVVADRIQCFTDLATTSARAGDEEAGVQRVRLAERTVADGDFTAADALDSLIGTLRELGERHPLLIVEGGSISLLWDFAELLPELGFRATARLMHIGDRQEYVARLTRRARRMLIPEGSGTSTLEELAIAWKNVDQRPFVASVNGFGAILEWCATHSVAVESLASAALSEEQVDELARLIAIRHAEHGVLQDRIFSMVFDAFEPLTPAA</sequence>
<dbReference type="Pfam" id="PF01745">
    <property type="entry name" value="IPT"/>
    <property type="match status" value="1"/>
</dbReference>
<dbReference type="GO" id="GO:0016740">
    <property type="term" value="F:transferase activity"/>
    <property type="evidence" value="ECO:0007669"/>
    <property type="project" value="UniProtKB-KW"/>
</dbReference>
<dbReference type="Gene3D" id="3.40.50.300">
    <property type="entry name" value="P-loop containing nucleotide triphosphate hydrolases"/>
    <property type="match status" value="1"/>
</dbReference>
<accession>A0ABU2M158</accession>
<proteinExistence type="predicted"/>
<name>A0ABU2M158_9ACTN</name>
<dbReference type="RefSeq" id="WP_311604892.1">
    <property type="nucleotide sequence ID" value="NZ_JAVREM010000125.1"/>
</dbReference>
<dbReference type="Gene3D" id="1.10.287.890">
    <property type="entry name" value="Crystal structure of tRNA isopentenylpyrophosphate transferase (bh2366) domain"/>
    <property type="match status" value="1"/>
</dbReference>
<dbReference type="InterPro" id="IPR027417">
    <property type="entry name" value="P-loop_NTPase"/>
</dbReference>
<dbReference type="Proteomes" id="UP001183420">
    <property type="component" value="Unassembled WGS sequence"/>
</dbReference>
<keyword evidence="2" id="KW-1185">Reference proteome</keyword>
<comment type="caution">
    <text evidence="1">The sequence shown here is derived from an EMBL/GenBank/DDBJ whole genome shotgun (WGS) entry which is preliminary data.</text>
</comment>
<gene>
    <name evidence="1" type="ORF">RNC47_35335</name>
</gene>
<reference evidence="2" key="1">
    <citation type="submission" date="2023-07" db="EMBL/GenBank/DDBJ databases">
        <title>30 novel species of actinomycetes from the DSMZ collection.</title>
        <authorList>
            <person name="Nouioui I."/>
        </authorList>
    </citation>
    <scope>NUCLEOTIDE SEQUENCE [LARGE SCALE GENOMIC DNA]</scope>
    <source>
        <strain evidence="2">DSM 44918</strain>
    </source>
</reference>
<organism evidence="1 2">
    <name type="scientific">Streptomyces millisiae</name>
    <dbReference type="NCBI Taxonomy" id="3075542"/>
    <lineage>
        <taxon>Bacteria</taxon>
        <taxon>Bacillati</taxon>
        <taxon>Actinomycetota</taxon>
        <taxon>Actinomycetes</taxon>
        <taxon>Kitasatosporales</taxon>
        <taxon>Streptomycetaceae</taxon>
        <taxon>Streptomyces</taxon>
    </lineage>
</organism>
<evidence type="ECO:0000313" key="2">
    <source>
        <dbReference type="Proteomes" id="UP001183420"/>
    </source>
</evidence>
<dbReference type="SUPFAM" id="SSF52540">
    <property type="entry name" value="P-loop containing nucleoside triphosphate hydrolases"/>
    <property type="match status" value="1"/>
</dbReference>
<evidence type="ECO:0000313" key="1">
    <source>
        <dbReference type="EMBL" id="MDT0323589.1"/>
    </source>
</evidence>
<keyword evidence="1" id="KW-0808">Transferase</keyword>
<protein>
    <submittedName>
        <fullName evidence="1">Isopentenyl transferase family protein</fullName>
    </submittedName>
</protein>